<name>X0W0J5_9ZZZZ</name>
<proteinExistence type="predicted"/>
<accession>X0W0J5</accession>
<reference evidence="1" key="1">
    <citation type="journal article" date="2014" name="Front. Microbiol.">
        <title>High frequency of phylogenetically diverse reductive dehalogenase-homologous genes in deep subseafloor sedimentary metagenomes.</title>
        <authorList>
            <person name="Kawai M."/>
            <person name="Futagami T."/>
            <person name="Toyoda A."/>
            <person name="Takaki Y."/>
            <person name="Nishi S."/>
            <person name="Hori S."/>
            <person name="Arai W."/>
            <person name="Tsubouchi T."/>
            <person name="Morono Y."/>
            <person name="Uchiyama I."/>
            <person name="Ito T."/>
            <person name="Fujiyama A."/>
            <person name="Inagaki F."/>
            <person name="Takami H."/>
        </authorList>
    </citation>
    <scope>NUCLEOTIDE SEQUENCE</scope>
    <source>
        <strain evidence="1">Expedition CK06-06</strain>
    </source>
</reference>
<evidence type="ECO:0000313" key="1">
    <source>
        <dbReference type="EMBL" id="GAG18178.1"/>
    </source>
</evidence>
<feature type="non-terminal residue" evidence="1">
    <location>
        <position position="1"/>
    </location>
</feature>
<comment type="caution">
    <text evidence="1">The sequence shown here is derived from an EMBL/GenBank/DDBJ whole genome shotgun (WGS) entry which is preliminary data.</text>
</comment>
<organism evidence="1">
    <name type="scientific">marine sediment metagenome</name>
    <dbReference type="NCBI Taxonomy" id="412755"/>
    <lineage>
        <taxon>unclassified sequences</taxon>
        <taxon>metagenomes</taxon>
        <taxon>ecological metagenomes</taxon>
    </lineage>
</organism>
<protein>
    <submittedName>
        <fullName evidence="1">Uncharacterized protein</fullName>
    </submittedName>
</protein>
<sequence length="185" mass="20134">LIWAEAMNLLEIKPGKQGPQGTASRMGANKVSETKTWLAEGLVAELAVSPSLSSPTLFRHEADGPLVGKTYEDCQKLLVITATARPRSQVQIKLIPALKAEGARVRSLRRLALLAGMEPERYVAKFERLAFEAIVSSDEFLIIGSGAEADAGSFGRVFFDDTDQQQPSRTVLLIIPRVVSSEKVK</sequence>
<dbReference type="EMBL" id="BARS01039373">
    <property type="protein sequence ID" value="GAG18178.1"/>
    <property type="molecule type" value="Genomic_DNA"/>
</dbReference>
<dbReference type="AlphaFoldDB" id="X0W0J5"/>
<gene>
    <name evidence="1" type="ORF">S01H1_60131</name>
</gene>